<sequence length="147" mass="15718">MKRDLLVLVLALASAAAPAAVLFTTAAAPNTAISELEGQRRVSQLTTIRQASISSGHGTGAAATAVAADKTIRVRRTWPCCDRCGGCSINSDLPECQCHDLVRRCHASCRSCVRSPLSVEPPLFQCTDRIPGYCRRPCNSDHALQIL</sequence>
<evidence type="ECO:0000256" key="1">
    <source>
        <dbReference type="ARBA" id="ARBA00008506"/>
    </source>
</evidence>
<feature type="signal peptide" evidence="5">
    <location>
        <begin position="1"/>
        <end position="19"/>
    </location>
</feature>
<keyword evidence="2" id="KW-0646">Protease inhibitor</keyword>
<accession>A0A8J5HZV9</accession>
<evidence type="ECO:0000313" key="8">
    <source>
        <dbReference type="Proteomes" id="UP000734854"/>
    </source>
</evidence>
<evidence type="ECO:0000256" key="4">
    <source>
        <dbReference type="ARBA" id="ARBA00023157"/>
    </source>
</evidence>
<dbReference type="Gene3D" id="2.10.69.10">
    <property type="entry name" value="Cysteine Protease (Bromelain) Inhibitor, subunit H"/>
    <property type="match status" value="1"/>
</dbReference>
<keyword evidence="5" id="KW-0732">Signal</keyword>
<evidence type="ECO:0000256" key="3">
    <source>
        <dbReference type="ARBA" id="ARBA00022900"/>
    </source>
</evidence>
<gene>
    <name evidence="7" type="ORF">ZIOFF_006800</name>
</gene>
<evidence type="ECO:0000259" key="6">
    <source>
        <dbReference type="SMART" id="SM00269"/>
    </source>
</evidence>
<dbReference type="GO" id="GO:0005576">
    <property type="term" value="C:extracellular region"/>
    <property type="evidence" value="ECO:0007669"/>
    <property type="project" value="InterPro"/>
</dbReference>
<dbReference type="Proteomes" id="UP000734854">
    <property type="component" value="Unassembled WGS sequence"/>
</dbReference>
<dbReference type="PANTHER" id="PTHR33479:SF6">
    <property type="entry name" value="BOWMAN-BIRK SERINE PROTEASE INHIBITOR FAMILY PROTEIN, EXPRESSED"/>
    <property type="match status" value="1"/>
</dbReference>
<keyword evidence="8" id="KW-1185">Reference proteome</keyword>
<keyword evidence="4" id="KW-1015">Disulfide bond</keyword>
<dbReference type="InterPro" id="IPR000877">
    <property type="entry name" value="Prot_inh_BBI"/>
</dbReference>
<dbReference type="CDD" id="cd00023">
    <property type="entry name" value="BBI"/>
    <property type="match status" value="1"/>
</dbReference>
<proteinExistence type="inferred from homology"/>
<evidence type="ECO:0000256" key="2">
    <source>
        <dbReference type="ARBA" id="ARBA00022690"/>
    </source>
</evidence>
<evidence type="ECO:0000313" key="7">
    <source>
        <dbReference type="EMBL" id="KAG6532940.1"/>
    </source>
</evidence>
<dbReference type="PANTHER" id="PTHR33479">
    <property type="entry name" value="BOWMAN-BIRK TYPE BRAN TRYPSIN INHIBITOR"/>
    <property type="match status" value="1"/>
</dbReference>
<reference evidence="7 8" key="1">
    <citation type="submission" date="2020-08" db="EMBL/GenBank/DDBJ databases">
        <title>Plant Genome Project.</title>
        <authorList>
            <person name="Zhang R.-G."/>
        </authorList>
    </citation>
    <scope>NUCLEOTIDE SEQUENCE [LARGE SCALE GENOMIC DNA]</scope>
    <source>
        <tissue evidence="7">Rhizome</tissue>
    </source>
</reference>
<organism evidence="7 8">
    <name type="scientific">Zingiber officinale</name>
    <name type="common">Ginger</name>
    <name type="synonym">Amomum zingiber</name>
    <dbReference type="NCBI Taxonomy" id="94328"/>
    <lineage>
        <taxon>Eukaryota</taxon>
        <taxon>Viridiplantae</taxon>
        <taxon>Streptophyta</taxon>
        <taxon>Embryophyta</taxon>
        <taxon>Tracheophyta</taxon>
        <taxon>Spermatophyta</taxon>
        <taxon>Magnoliopsida</taxon>
        <taxon>Liliopsida</taxon>
        <taxon>Zingiberales</taxon>
        <taxon>Zingiberaceae</taxon>
        <taxon>Zingiber</taxon>
    </lineage>
</organism>
<feature type="domain" description="Bowman-Birk serine protease inhibitors family" evidence="6">
    <location>
        <begin position="80"/>
        <end position="138"/>
    </location>
</feature>
<dbReference type="AlphaFoldDB" id="A0A8J5HZV9"/>
<dbReference type="InterPro" id="IPR035995">
    <property type="entry name" value="Bowman-Birk_prot_inh"/>
</dbReference>
<dbReference type="SUPFAM" id="SSF57247">
    <property type="entry name" value="Bowman-Birk inhibitor, BBI"/>
    <property type="match status" value="1"/>
</dbReference>
<dbReference type="SMART" id="SM00269">
    <property type="entry name" value="BowB"/>
    <property type="match status" value="1"/>
</dbReference>
<dbReference type="EMBL" id="JACMSC010000002">
    <property type="protein sequence ID" value="KAG6532940.1"/>
    <property type="molecule type" value="Genomic_DNA"/>
</dbReference>
<feature type="chain" id="PRO_5035284646" description="Bowman-Birk serine protease inhibitors family domain-containing protein" evidence="5">
    <location>
        <begin position="20"/>
        <end position="147"/>
    </location>
</feature>
<comment type="caution">
    <text evidence="7">The sequence shown here is derived from an EMBL/GenBank/DDBJ whole genome shotgun (WGS) entry which is preliminary data.</text>
</comment>
<keyword evidence="3" id="KW-0722">Serine protease inhibitor</keyword>
<comment type="similarity">
    <text evidence="1">Belongs to the Bowman-Birk serine protease inhibitor family.</text>
</comment>
<name>A0A8J5HZV9_ZINOF</name>
<dbReference type="GO" id="GO:0004867">
    <property type="term" value="F:serine-type endopeptidase inhibitor activity"/>
    <property type="evidence" value="ECO:0007669"/>
    <property type="project" value="UniProtKB-KW"/>
</dbReference>
<protein>
    <recommendedName>
        <fullName evidence="6">Bowman-Birk serine protease inhibitors family domain-containing protein</fullName>
    </recommendedName>
</protein>
<evidence type="ECO:0000256" key="5">
    <source>
        <dbReference type="SAM" id="SignalP"/>
    </source>
</evidence>